<protein>
    <recommendedName>
        <fullName evidence="4">Insecticide toxin TcdB middle/N-terminal domain-containing protein</fullName>
    </recommendedName>
</protein>
<evidence type="ECO:0000256" key="1">
    <source>
        <dbReference type="SAM" id="MobiDB-lite"/>
    </source>
</evidence>
<evidence type="ECO:0000313" key="2">
    <source>
        <dbReference type="EMBL" id="MDR7335408.1"/>
    </source>
</evidence>
<keyword evidence="3" id="KW-1185">Reference proteome</keyword>
<name>A0ABU2ADX6_9BURK</name>
<organism evidence="2 3">
    <name type="scientific">Roseateles asaccharophilus</name>
    <dbReference type="NCBI Taxonomy" id="582607"/>
    <lineage>
        <taxon>Bacteria</taxon>
        <taxon>Pseudomonadati</taxon>
        <taxon>Pseudomonadota</taxon>
        <taxon>Betaproteobacteria</taxon>
        <taxon>Burkholderiales</taxon>
        <taxon>Sphaerotilaceae</taxon>
        <taxon>Roseateles</taxon>
    </lineage>
</organism>
<evidence type="ECO:0000313" key="3">
    <source>
        <dbReference type="Proteomes" id="UP001180825"/>
    </source>
</evidence>
<proteinExistence type="predicted"/>
<dbReference type="SUPFAM" id="SSF69318">
    <property type="entry name" value="Integrin alpha N-terminal domain"/>
    <property type="match status" value="2"/>
</dbReference>
<feature type="region of interest" description="Disordered" evidence="1">
    <location>
        <begin position="1063"/>
        <end position="1089"/>
    </location>
</feature>
<sequence>MQPPLSLRYTGARQGIAGVGWSLGGLSTIARCASTKAVDGLSRHVLHHNIDKLCLDGQRLIQTDASGAPLPFPQTNDAAAVAANGVREYRIEADHSIRIRAHGSNSTGGPAYFTVKTANGIVREYGAAPTNPQTGLVNPVVNSDNSAAGMGFSIAWPLVRVTDAAGNYMQYTYSVNQVPAVTYTDSNGSVAPGMGWPTGSEWVLSRIDYSGNQASTGPTNSVVLTYSDRTLFNGARSLSFEAGHVQLSTKLLSKVETFAGGTGGAALTRRVKLQYGAGPSTGRDILQGIAECIVNSSATEVCTPATSFAYSPGGSAMDIDNSPLVDASGNPNGLDTIVLDDNPWTQTYSSGCNCSFAAISRGTIMGDFNSDGRTDLLRWSSTASDNRLFLSEGVKNYKAVPIGTGAGQFNLTSARLKGVYDPLLRGPQTPDSCVLTSVLDLNRDARDDLLVVPTANGPDAYGKSFCPAASAAYMYLSNGDGSFNRQLIRDAATQQAIPLNRTPGVDPVGNGQYISDYANYIVGDFDDDGLPDILALTAQYAALVTDSPYPGLWCLTSYTNCSTTLWLGNGDGSFRKTPTPGFGPIASMADHTLNGNWVPYIVPSLNNSATDFRGNGIQGLVLPAFVGWPRATAPSTLAYVGETRLNGPITGAIFTLNGGQPDPCNVIWGYFRGDVVNDGICREDGTLLMRKAVDANGYVTWGYRQTYTPGASQFFSPSTTAQFFTADIDGDGRTDLLINGIYFRSLGNGGFSHSAAPFSGQMGNNFGNYFKNFLGTGGAEYLATYWSQMQWGIVTAGRNTFYSKVDPLPPDQLLSVTTPTGIKTTLTYTNLSNPAVYASDMGTVNAGAYPSFDVTPSINVVTKVSTDTGVGTAKAASEFGYAGFKVEPQGRGFLGFREIRQQVDAPDGVSKLTSVKQLVQKHPHIGSVAVSETYLGALSAMNAPQTGTRVSRVENIYCDTYAAAGAENSATVTAPCPVSGKLSRPYLFKSVQSGVDLAGYATPTTTTTQRYSGGYLSSVVVQTQGSGPAGTESFSKQTDYQYFPDDILNDNWKVGRVKRATTNSTVPNSLSAIPTTPGSQPKAGATTGQ</sequence>
<evidence type="ECO:0008006" key="4">
    <source>
        <dbReference type="Google" id="ProtNLM"/>
    </source>
</evidence>
<gene>
    <name evidence="2" type="ORF">J2X21_004573</name>
</gene>
<dbReference type="InterPro" id="IPR028994">
    <property type="entry name" value="Integrin_alpha_N"/>
</dbReference>
<accession>A0ABU2ADX6</accession>
<feature type="compositionally biased region" description="Polar residues" evidence="1">
    <location>
        <begin position="1063"/>
        <end position="1079"/>
    </location>
</feature>
<dbReference type="EMBL" id="JAVDXV010000010">
    <property type="protein sequence ID" value="MDR7335408.1"/>
    <property type="molecule type" value="Genomic_DNA"/>
</dbReference>
<comment type="caution">
    <text evidence="2">The sequence shown here is derived from an EMBL/GenBank/DDBJ whole genome shotgun (WGS) entry which is preliminary data.</text>
</comment>
<reference evidence="2 3" key="1">
    <citation type="submission" date="2023-07" db="EMBL/GenBank/DDBJ databases">
        <title>Sorghum-associated microbial communities from plants grown in Nebraska, USA.</title>
        <authorList>
            <person name="Schachtman D."/>
        </authorList>
    </citation>
    <scope>NUCLEOTIDE SEQUENCE [LARGE SCALE GENOMIC DNA]</scope>
    <source>
        <strain evidence="2 3">BE316</strain>
    </source>
</reference>
<dbReference type="Proteomes" id="UP001180825">
    <property type="component" value="Unassembled WGS sequence"/>
</dbReference>